<evidence type="ECO:0000256" key="4">
    <source>
        <dbReference type="ARBA" id="ARBA00022692"/>
    </source>
</evidence>
<evidence type="ECO:0000259" key="8">
    <source>
        <dbReference type="PROSITE" id="PS50928"/>
    </source>
</evidence>
<dbReference type="EMBL" id="OFSM01000018">
    <property type="protein sequence ID" value="SOY30703.1"/>
    <property type="molecule type" value="Genomic_DNA"/>
</dbReference>
<dbReference type="OrthoDB" id="9810086at2"/>
<feature type="transmembrane region" description="Helical" evidence="7">
    <location>
        <begin position="149"/>
        <end position="169"/>
    </location>
</feature>
<comment type="similarity">
    <text evidence="7">Belongs to the binding-protein-dependent transport system permease family.</text>
</comment>
<feature type="transmembrane region" description="Helical" evidence="7">
    <location>
        <begin position="83"/>
        <end position="107"/>
    </location>
</feature>
<dbReference type="AlphaFoldDB" id="A0A2K4ZJP8"/>
<keyword evidence="3" id="KW-1003">Cell membrane</keyword>
<evidence type="ECO:0000313" key="10">
    <source>
        <dbReference type="Proteomes" id="UP000236311"/>
    </source>
</evidence>
<gene>
    <name evidence="9" type="primary">lacG_7</name>
    <name evidence="9" type="ORF">AMURIS_03434</name>
</gene>
<organism evidence="9 10">
    <name type="scientific">Acetatifactor muris</name>
    <dbReference type="NCBI Taxonomy" id="879566"/>
    <lineage>
        <taxon>Bacteria</taxon>
        <taxon>Bacillati</taxon>
        <taxon>Bacillota</taxon>
        <taxon>Clostridia</taxon>
        <taxon>Lachnospirales</taxon>
        <taxon>Lachnospiraceae</taxon>
        <taxon>Acetatifactor</taxon>
    </lineage>
</organism>
<evidence type="ECO:0000256" key="7">
    <source>
        <dbReference type="RuleBase" id="RU363032"/>
    </source>
</evidence>
<dbReference type="PROSITE" id="PS50928">
    <property type="entry name" value="ABC_TM1"/>
    <property type="match status" value="1"/>
</dbReference>
<keyword evidence="6 7" id="KW-0472">Membrane</keyword>
<dbReference type="PANTHER" id="PTHR43744:SF9">
    <property type="entry name" value="POLYGALACTURONAN_RHAMNOGALACTURONAN TRANSPORT SYSTEM PERMEASE PROTEIN YTCP"/>
    <property type="match status" value="1"/>
</dbReference>
<dbReference type="SUPFAM" id="SSF161098">
    <property type="entry name" value="MetI-like"/>
    <property type="match status" value="1"/>
</dbReference>
<reference evidence="9 10" key="1">
    <citation type="submission" date="2018-01" db="EMBL/GenBank/DDBJ databases">
        <authorList>
            <person name="Gaut B.S."/>
            <person name="Morton B.R."/>
            <person name="Clegg M.T."/>
            <person name="Duvall M.R."/>
        </authorList>
    </citation>
    <scope>NUCLEOTIDE SEQUENCE [LARGE SCALE GENOMIC DNA]</scope>
    <source>
        <strain evidence="9">GP69</strain>
    </source>
</reference>
<dbReference type="GO" id="GO:0055085">
    <property type="term" value="P:transmembrane transport"/>
    <property type="evidence" value="ECO:0007669"/>
    <property type="project" value="InterPro"/>
</dbReference>
<keyword evidence="4 7" id="KW-0812">Transmembrane</keyword>
<keyword evidence="10" id="KW-1185">Reference proteome</keyword>
<feature type="transmembrane region" description="Helical" evidence="7">
    <location>
        <begin position="43"/>
        <end position="62"/>
    </location>
</feature>
<evidence type="ECO:0000256" key="5">
    <source>
        <dbReference type="ARBA" id="ARBA00022989"/>
    </source>
</evidence>
<dbReference type="Pfam" id="PF00528">
    <property type="entry name" value="BPD_transp_1"/>
    <property type="match status" value="1"/>
</dbReference>
<dbReference type="Proteomes" id="UP000236311">
    <property type="component" value="Unassembled WGS sequence"/>
</dbReference>
<name>A0A2K4ZJP8_9FIRM</name>
<feature type="transmembrane region" description="Helical" evidence="7">
    <location>
        <begin position="119"/>
        <end position="140"/>
    </location>
</feature>
<feature type="domain" description="ABC transmembrane type-1" evidence="8">
    <location>
        <begin position="83"/>
        <end position="286"/>
    </location>
</feature>
<dbReference type="RefSeq" id="WP_103240712.1">
    <property type="nucleotide sequence ID" value="NZ_CANRXC010000020.1"/>
</dbReference>
<dbReference type="InterPro" id="IPR000515">
    <property type="entry name" value="MetI-like"/>
</dbReference>
<comment type="subcellular location">
    <subcellularLocation>
        <location evidence="1 7">Cell membrane</location>
        <topology evidence="1 7">Multi-pass membrane protein</topology>
    </subcellularLocation>
</comment>
<accession>A0A2K4ZJP8</accession>
<evidence type="ECO:0000256" key="3">
    <source>
        <dbReference type="ARBA" id="ARBA00022475"/>
    </source>
</evidence>
<evidence type="ECO:0000256" key="6">
    <source>
        <dbReference type="ARBA" id="ARBA00023136"/>
    </source>
</evidence>
<proteinExistence type="inferred from homology"/>
<dbReference type="GO" id="GO:0005886">
    <property type="term" value="C:plasma membrane"/>
    <property type="evidence" value="ECO:0007669"/>
    <property type="project" value="UniProtKB-SubCell"/>
</dbReference>
<evidence type="ECO:0000313" key="9">
    <source>
        <dbReference type="EMBL" id="SOY30703.1"/>
    </source>
</evidence>
<keyword evidence="5 7" id="KW-1133">Transmembrane helix</keyword>
<evidence type="ECO:0000256" key="2">
    <source>
        <dbReference type="ARBA" id="ARBA00022448"/>
    </source>
</evidence>
<dbReference type="PANTHER" id="PTHR43744">
    <property type="entry name" value="ABC TRANSPORTER PERMEASE PROTEIN MG189-RELATED-RELATED"/>
    <property type="match status" value="1"/>
</dbReference>
<protein>
    <submittedName>
        <fullName evidence="9">Lactose transport system permease protein LacG</fullName>
    </submittedName>
</protein>
<dbReference type="InterPro" id="IPR035906">
    <property type="entry name" value="MetI-like_sf"/>
</dbReference>
<feature type="transmembrane region" description="Helical" evidence="7">
    <location>
        <begin position="202"/>
        <end position="225"/>
    </location>
</feature>
<sequence>MARKKELEVKSNIYIGSRTFDVILIIVMGLLSIIFIYPFLNVLAISFSSNSAIVTGQVTFFPKDFILDGYKMLFKDENIFQSYFNTIIIAAGSVVFSLTLTSLMAYVMMVPDFVLRKPLSIYLLITMFFSGGTIPSYLLIRNLGLYNTIWALILPGAVSAYNVFVYRAFFKGISLELREAAKIDGAGEFCILVKIYVPLSKALYATFGMMCAVGVWNSYFSALLYIQDKDRQPIQMVLRRIVFANGIGAMQNANDMISSGKLNQLNVQYACIIMTMGPILLAYPFVQKYFVKGMQVGAVKG</sequence>
<feature type="transmembrane region" description="Helical" evidence="7">
    <location>
        <begin position="20"/>
        <end position="37"/>
    </location>
</feature>
<evidence type="ECO:0000256" key="1">
    <source>
        <dbReference type="ARBA" id="ARBA00004651"/>
    </source>
</evidence>
<dbReference type="CDD" id="cd06261">
    <property type="entry name" value="TM_PBP2"/>
    <property type="match status" value="1"/>
</dbReference>
<dbReference type="Gene3D" id="1.10.3720.10">
    <property type="entry name" value="MetI-like"/>
    <property type="match status" value="1"/>
</dbReference>
<keyword evidence="2 7" id="KW-0813">Transport</keyword>
<feature type="transmembrane region" description="Helical" evidence="7">
    <location>
        <begin position="266"/>
        <end position="286"/>
    </location>
</feature>